<feature type="transmembrane region" description="Helical" evidence="7">
    <location>
        <begin position="219"/>
        <end position="236"/>
    </location>
</feature>
<accession>A0A917C2X6</accession>
<feature type="domain" description="ABC transmembrane type-1" evidence="9">
    <location>
        <begin position="185"/>
        <end position="464"/>
    </location>
</feature>
<dbReference type="RefSeq" id="WP_188664907.1">
    <property type="nucleotide sequence ID" value="NZ_BMHV01000015.1"/>
</dbReference>
<evidence type="ECO:0000256" key="7">
    <source>
        <dbReference type="SAM" id="Phobius"/>
    </source>
</evidence>
<keyword evidence="5 7" id="KW-1133">Transmembrane helix</keyword>
<evidence type="ECO:0000313" key="11">
    <source>
        <dbReference type="Proteomes" id="UP000632498"/>
    </source>
</evidence>
<dbReference type="InterPro" id="IPR011527">
    <property type="entry name" value="ABC1_TM_dom"/>
</dbReference>
<keyword evidence="4" id="KW-0067">ATP-binding</keyword>
<evidence type="ECO:0000256" key="6">
    <source>
        <dbReference type="ARBA" id="ARBA00023136"/>
    </source>
</evidence>
<dbReference type="Gene3D" id="3.40.50.300">
    <property type="entry name" value="P-loop containing nucleotide triphosphate hydrolases"/>
    <property type="match status" value="1"/>
</dbReference>
<evidence type="ECO:0000313" key="10">
    <source>
        <dbReference type="EMBL" id="GGF67444.1"/>
    </source>
</evidence>
<reference evidence="10" key="2">
    <citation type="submission" date="2020-09" db="EMBL/GenBank/DDBJ databases">
        <authorList>
            <person name="Sun Q."/>
            <person name="Zhou Y."/>
        </authorList>
    </citation>
    <scope>NUCLEOTIDE SEQUENCE</scope>
    <source>
        <strain evidence="10">CGMCC 1.15254</strain>
    </source>
</reference>
<reference evidence="10" key="1">
    <citation type="journal article" date="2014" name="Int. J. Syst. Evol. Microbiol.">
        <title>Complete genome sequence of Corynebacterium casei LMG S-19264T (=DSM 44701T), isolated from a smear-ripened cheese.</title>
        <authorList>
            <consortium name="US DOE Joint Genome Institute (JGI-PGF)"/>
            <person name="Walter F."/>
            <person name="Albersmeier A."/>
            <person name="Kalinowski J."/>
            <person name="Ruckert C."/>
        </authorList>
    </citation>
    <scope>NUCLEOTIDE SEQUENCE</scope>
    <source>
        <strain evidence="10">CGMCC 1.15254</strain>
    </source>
</reference>
<dbReference type="GO" id="GO:0005886">
    <property type="term" value="C:plasma membrane"/>
    <property type="evidence" value="ECO:0007669"/>
    <property type="project" value="UniProtKB-SubCell"/>
</dbReference>
<dbReference type="InterPro" id="IPR039421">
    <property type="entry name" value="Type_1_exporter"/>
</dbReference>
<dbReference type="SUPFAM" id="SSF90123">
    <property type="entry name" value="ABC transporter transmembrane region"/>
    <property type="match status" value="1"/>
</dbReference>
<name>A0A917C2X6_9PROT</name>
<feature type="transmembrane region" description="Helical" evidence="7">
    <location>
        <begin position="292"/>
        <end position="317"/>
    </location>
</feature>
<evidence type="ECO:0000256" key="3">
    <source>
        <dbReference type="ARBA" id="ARBA00022741"/>
    </source>
</evidence>
<evidence type="ECO:0000256" key="5">
    <source>
        <dbReference type="ARBA" id="ARBA00022989"/>
    </source>
</evidence>
<evidence type="ECO:0000256" key="2">
    <source>
        <dbReference type="ARBA" id="ARBA00022692"/>
    </source>
</evidence>
<feature type="transmembrane region" description="Helical" evidence="7">
    <location>
        <begin position="181"/>
        <end position="207"/>
    </location>
</feature>
<keyword evidence="2 7" id="KW-0812">Transmembrane</keyword>
<dbReference type="PROSITE" id="PS50929">
    <property type="entry name" value="ABC_TM1F"/>
    <property type="match status" value="1"/>
</dbReference>
<dbReference type="Proteomes" id="UP000632498">
    <property type="component" value="Unassembled WGS sequence"/>
</dbReference>
<dbReference type="EMBL" id="BMHV01000015">
    <property type="protein sequence ID" value="GGF67444.1"/>
    <property type="molecule type" value="Genomic_DNA"/>
</dbReference>
<evidence type="ECO:0000259" key="9">
    <source>
        <dbReference type="PROSITE" id="PS50929"/>
    </source>
</evidence>
<dbReference type="GO" id="GO:0140359">
    <property type="term" value="F:ABC-type transporter activity"/>
    <property type="evidence" value="ECO:0007669"/>
    <property type="project" value="InterPro"/>
</dbReference>
<dbReference type="GO" id="GO:0005524">
    <property type="term" value="F:ATP binding"/>
    <property type="evidence" value="ECO:0007669"/>
    <property type="project" value="UniProtKB-KW"/>
</dbReference>
<feature type="domain" description="ABC transporter" evidence="8">
    <location>
        <begin position="497"/>
        <end position="730"/>
    </location>
</feature>
<feature type="transmembrane region" description="Helical" evidence="7">
    <location>
        <begin position="323"/>
        <end position="343"/>
    </location>
</feature>
<sequence length="730" mass="81043">MSNALGKIDVKKLEVEKRSLSQTAEAIKKSPLLANLREISDFAACLEILLMALSWRGEQRNVAEAMPHFADELDITGFRNVMANLQYSSRPERIRLKDIDPRLMPCLYVSDDRAAFIPMARSDYGVRIFDGGTGDYATLSGNDMKMKGTAYFFTPVDNEEQKIAQQKIGWFWMVMERFRSLIYQILGLTLLLNLLALATPLFVMAVYDKVVATGSMSTLAYFGIGVSIALICDFVLRKIRTKIFAFVGARIDNIVGTEVFKRIMFLPPAFTERATIGAQVARIKDFESIREFFTGPMAVVMFEIPFSFIFIIVIFVLGGIVAFIPILMLVLYWLVALAFGPIIRNAIGATARYGSQKQELVIETISSMRAIKYSNSEATWLSRYRELSAKSAMASFKSAQVTSYLNTTSHVLMIISGVATVAVGVFEVFNGAMTIGGLVASMILVWRVLGPLQSGFVTLTRLEQVRSSISQINNLMNINSEHKDQTISTNRKINGFISFGRVSLRYSPDADPALVGVNFDVNPGEVLALVGGNGSGKSTILKLLLGMYIPQAGNIRVDQTDIRQLDPVELRQMMGYAPQTTQFFYGTIAQNLRLANPAATDEELAHACKIANVLDDIEALPKGFWTRIGEGTGGQLPSSFQQRLNLARCFVKSPKIMLFDEPGNGLDFDDDQAFMKAVANLKEEGVCSFIVTHRPSHLKIADKVLWLENGHMKMYGPTDEVKPHLPKDFL</sequence>
<dbReference type="AlphaFoldDB" id="A0A917C2X6"/>
<dbReference type="PANTHER" id="PTHR24221">
    <property type="entry name" value="ATP-BINDING CASSETTE SUB-FAMILY B"/>
    <property type="match status" value="1"/>
</dbReference>
<evidence type="ECO:0000256" key="1">
    <source>
        <dbReference type="ARBA" id="ARBA00004651"/>
    </source>
</evidence>
<gene>
    <name evidence="10" type="ORF">GCM10011332_21930</name>
</gene>
<dbReference type="Gene3D" id="1.20.1560.10">
    <property type="entry name" value="ABC transporter type 1, transmembrane domain"/>
    <property type="match status" value="1"/>
</dbReference>
<dbReference type="Pfam" id="PF00005">
    <property type="entry name" value="ABC_tran"/>
    <property type="match status" value="1"/>
</dbReference>
<dbReference type="GO" id="GO:0034040">
    <property type="term" value="F:ATPase-coupled lipid transmembrane transporter activity"/>
    <property type="evidence" value="ECO:0007669"/>
    <property type="project" value="TreeGrafter"/>
</dbReference>
<dbReference type="InterPro" id="IPR003593">
    <property type="entry name" value="AAA+_ATPase"/>
</dbReference>
<proteinExistence type="predicted"/>
<evidence type="ECO:0000259" key="8">
    <source>
        <dbReference type="PROSITE" id="PS50893"/>
    </source>
</evidence>
<keyword evidence="6 7" id="KW-0472">Membrane</keyword>
<organism evidence="10 11">
    <name type="scientific">Terasakiella brassicae</name>
    <dbReference type="NCBI Taxonomy" id="1634917"/>
    <lineage>
        <taxon>Bacteria</taxon>
        <taxon>Pseudomonadati</taxon>
        <taxon>Pseudomonadota</taxon>
        <taxon>Alphaproteobacteria</taxon>
        <taxon>Rhodospirillales</taxon>
        <taxon>Terasakiellaceae</taxon>
        <taxon>Terasakiella</taxon>
    </lineage>
</organism>
<evidence type="ECO:0000256" key="4">
    <source>
        <dbReference type="ARBA" id="ARBA00022840"/>
    </source>
</evidence>
<dbReference type="SUPFAM" id="SSF52540">
    <property type="entry name" value="P-loop containing nucleoside triphosphate hydrolases"/>
    <property type="match status" value="1"/>
</dbReference>
<dbReference type="InterPro" id="IPR003439">
    <property type="entry name" value="ABC_transporter-like_ATP-bd"/>
</dbReference>
<dbReference type="Pfam" id="PF00664">
    <property type="entry name" value="ABC_membrane"/>
    <property type="match status" value="1"/>
</dbReference>
<dbReference type="GO" id="GO:0016887">
    <property type="term" value="F:ATP hydrolysis activity"/>
    <property type="evidence" value="ECO:0007669"/>
    <property type="project" value="InterPro"/>
</dbReference>
<evidence type="ECO:0008006" key="12">
    <source>
        <dbReference type="Google" id="ProtNLM"/>
    </source>
</evidence>
<dbReference type="InterPro" id="IPR036640">
    <property type="entry name" value="ABC1_TM_sf"/>
</dbReference>
<comment type="subcellular location">
    <subcellularLocation>
        <location evidence="1">Cell membrane</location>
        <topology evidence="1">Multi-pass membrane protein</topology>
    </subcellularLocation>
</comment>
<keyword evidence="11" id="KW-1185">Reference proteome</keyword>
<feature type="transmembrane region" description="Helical" evidence="7">
    <location>
        <begin position="403"/>
        <end position="426"/>
    </location>
</feature>
<dbReference type="PROSITE" id="PS50893">
    <property type="entry name" value="ABC_TRANSPORTER_2"/>
    <property type="match status" value="1"/>
</dbReference>
<dbReference type="InterPro" id="IPR027417">
    <property type="entry name" value="P-loop_NTPase"/>
</dbReference>
<protein>
    <recommendedName>
        <fullName evidence="12">Lantibiotic ABC transporter</fullName>
    </recommendedName>
</protein>
<keyword evidence="3" id="KW-0547">Nucleotide-binding</keyword>
<comment type="caution">
    <text evidence="10">The sequence shown here is derived from an EMBL/GenBank/DDBJ whole genome shotgun (WGS) entry which is preliminary data.</text>
</comment>
<dbReference type="SMART" id="SM00382">
    <property type="entry name" value="AAA"/>
    <property type="match status" value="1"/>
</dbReference>
<dbReference type="PANTHER" id="PTHR24221:SF248">
    <property type="entry name" value="ABC TRANSPORTER TRANSMEMBRANE REGION"/>
    <property type="match status" value="1"/>
</dbReference>